<protein>
    <submittedName>
        <fullName evidence="1">Uncharacterized protein</fullName>
    </submittedName>
</protein>
<comment type="caution">
    <text evidence="1">The sequence shown here is derived from an EMBL/GenBank/DDBJ whole genome shotgun (WGS) entry which is preliminary data.</text>
</comment>
<dbReference type="RefSeq" id="WP_326504640.1">
    <property type="nucleotide sequence ID" value="NZ_JAWIIV010000001.1"/>
</dbReference>
<organism evidence="1 2">
    <name type="scientific">Noviherbaspirillum album</name>
    <dbReference type="NCBI Taxonomy" id="3080276"/>
    <lineage>
        <taxon>Bacteria</taxon>
        <taxon>Pseudomonadati</taxon>
        <taxon>Pseudomonadota</taxon>
        <taxon>Betaproteobacteria</taxon>
        <taxon>Burkholderiales</taxon>
        <taxon>Oxalobacteraceae</taxon>
        <taxon>Noviherbaspirillum</taxon>
    </lineage>
</organism>
<proteinExistence type="predicted"/>
<sequence>MNQSDEMIELLVSSLASSTSEHDAYLFRDALKRLVRTAQQEQLIDMQRDFDTVYDTMSGKRAR</sequence>
<reference evidence="1 2" key="1">
    <citation type="submission" date="2023-10" db="EMBL/GenBank/DDBJ databases">
        <title>Noviherbaspirillum sp. CPCC 100848 genome assembly.</title>
        <authorList>
            <person name="Li X.Y."/>
            <person name="Fang X.M."/>
        </authorList>
    </citation>
    <scope>NUCLEOTIDE SEQUENCE [LARGE SCALE GENOMIC DNA]</scope>
    <source>
        <strain evidence="1 2">CPCC 100848</strain>
    </source>
</reference>
<evidence type="ECO:0000313" key="1">
    <source>
        <dbReference type="EMBL" id="MEC4717895.1"/>
    </source>
</evidence>
<dbReference type="Proteomes" id="UP001352263">
    <property type="component" value="Unassembled WGS sequence"/>
</dbReference>
<dbReference type="EMBL" id="JAWIIV010000001">
    <property type="protein sequence ID" value="MEC4717895.1"/>
    <property type="molecule type" value="Genomic_DNA"/>
</dbReference>
<evidence type="ECO:0000313" key="2">
    <source>
        <dbReference type="Proteomes" id="UP001352263"/>
    </source>
</evidence>
<name>A0ABU6J3D1_9BURK</name>
<accession>A0ABU6J3D1</accession>
<keyword evidence="2" id="KW-1185">Reference proteome</keyword>
<gene>
    <name evidence="1" type="ORF">RY831_01915</name>
</gene>